<evidence type="ECO:0000256" key="6">
    <source>
        <dbReference type="PIRNR" id="PIRNR000517"/>
    </source>
</evidence>
<dbReference type="PANTHER" id="PTHR45744">
    <property type="entry name" value="TYROSINE AMINOTRANSFERASE"/>
    <property type="match status" value="1"/>
</dbReference>
<evidence type="ECO:0000256" key="4">
    <source>
        <dbReference type="ARBA" id="ARBA00022679"/>
    </source>
</evidence>
<gene>
    <name evidence="8" type="ORF">PPRIM_AZ9-3.1.T0050215</name>
</gene>
<dbReference type="GO" id="GO:0006572">
    <property type="term" value="P:L-tyrosine catabolic process"/>
    <property type="evidence" value="ECO:0007669"/>
    <property type="project" value="TreeGrafter"/>
</dbReference>
<evidence type="ECO:0000256" key="5">
    <source>
        <dbReference type="ARBA" id="ARBA00022898"/>
    </source>
</evidence>
<keyword evidence="4" id="KW-0808">Transferase</keyword>
<sequence>MIKASEFLLSQNQALLKNFSELQADANHTKPLIQFMKGDPTEFGHEQCKMSQIGYDIVKSEISKSQNHSYCHSTGTQPAKQAVAKHFGHGKNITENDVIITQGVNQGLFYCLLGLCDPGQNILVPELGFPFFDGIAQAYQVEVRKYKLQSDNKWQIDLEDLKSKLDVNTKFLYVINPSNPCGSVFSKEHVQEIINWANQNRVLIVADEIYYGMSFGEFVSFGELADEGPIICLGGMDKMFFTPGWQISWMIFYDKNHYADEIKQAMFNLCQLLLHANVFVMNSLPQILDQLTIYYAKDRMTHFKENHDFLIQELNQIRGLKCIPAQGTFYLAVLIDLDVFQVKNDTEFAKKLLKEENIMLLPLSWNGTEKYQGFRMLTIATKDIYIEMIARLKEFVLRL</sequence>
<dbReference type="NCBIfam" id="TIGR01265">
    <property type="entry name" value="tyr_nico_aTase"/>
    <property type="match status" value="1"/>
</dbReference>
<evidence type="ECO:0000313" key="9">
    <source>
        <dbReference type="Proteomes" id="UP000688137"/>
    </source>
</evidence>
<dbReference type="InterPro" id="IPR005958">
    <property type="entry name" value="TyrNic_aminoTrfase"/>
</dbReference>
<dbReference type="OMA" id="MIKASEF"/>
<protein>
    <recommendedName>
        <fullName evidence="7">Aminotransferase class I/classII large domain-containing protein</fullName>
    </recommendedName>
</protein>
<evidence type="ECO:0000256" key="2">
    <source>
        <dbReference type="ARBA" id="ARBA00007441"/>
    </source>
</evidence>
<dbReference type="Pfam" id="PF00155">
    <property type="entry name" value="Aminotran_1_2"/>
    <property type="match status" value="1"/>
</dbReference>
<dbReference type="InterPro" id="IPR004839">
    <property type="entry name" value="Aminotransferase_I/II_large"/>
</dbReference>
<dbReference type="GO" id="GO:0030170">
    <property type="term" value="F:pyridoxal phosphate binding"/>
    <property type="evidence" value="ECO:0007669"/>
    <property type="project" value="InterPro"/>
</dbReference>
<proteinExistence type="inferred from homology"/>
<dbReference type="PANTHER" id="PTHR45744:SF2">
    <property type="entry name" value="TYROSINE AMINOTRANSFERASE"/>
    <property type="match status" value="1"/>
</dbReference>
<reference evidence="8" key="1">
    <citation type="submission" date="2021-01" db="EMBL/GenBank/DDBJ databases">
        <authorList>
            <consortium name="Genoscope - CEA"/>
            <person name="William W."/>
        </authorList>
    </citation>
    <scope>NUCLEOTIDE SEQUENCE</scope>
</reference>
<dbReference type="Proteomes" id="UP000688137">
    <property type="component" value="Unassembled WGS sequence"/>
</dbReference>
<dbReference type="CDD" id="cd00609">
    <property type="entry name" value="AAT_like"/>
    <property type="match status" value="1"/>
</dbReference>
<dbReference type="EMBL" id="CAJJDM010000002">
    <property type="protein sequence ID" value="CAD8043562.1"/>
    <property type="molecule type" value="Genomic_DNA"/>
</dbReference>
<evidence type="ECO:0000313" key="8">
    <source>
        <dbReference type="EMBL" id="CAD8043562.1"/>
    </source>
</evidence>
<keyword evidence="9" id="KW-1185">Reference proteome</keyword>
<name>A0A8S1JMI7_PARPR</name>
<dbReference type="AlphaFoldDB" id="A0A8S1JMI7"/>
<evidence type="ECO:0000259" key="7">
    <source>
        <dbReference type="Pfam" id="PF00155"/>
    </source>
</evidence>
<feature type="domain" description="Aminotransferase class I/classII large" evidence="7">
    <location>
        <begin position="62"/>
        <end position="368"/>
    </location>
</feature>
<comment type="caution">
    <text evidence="8">The sequence shown here is derived from an EMBL/GenBank/DDBJ whole genome shotgun (WGS) entry which is preliminary data.</text>
</comment>
<dbReference type="GO" id="GO:0004838">
    <property type="term" value="F:L-tyrosine-2-oxoglutarate transaminase activity"/>
    <property type="evidence" value="ECO:0007669"/>
    <property type="project" value="TreeGrafter"/>
</dbReference>
<comment type="cofactor">
    <cofactor evidence="1 6">
        <name>pyridoxal 5'-phosphate</name>
        <dbReference type="ChEBI" id="CHEBI:597326"/>
    </cofactor>
</comment>
<keyword evidence="5 6" id="KW-0663">Pyridoxal phosphate</keyword>
<dbReference type="PIRSF" id="PIRSF000517">
    <property type="entry name" value="Tyr_transaminase"/>
    <property type="match status" value="1"/>
</dbReference>
<comment type="similarity">
    <text evidence="2 6">Belongs to the class-I pyridoxal-phosphate-dependent aminotransferase family.</text>
</comment>
<evidence type="ECO:0000256" key="1">
    <source>
        <dbReference type="ARBA" id="ARBA00001933"/>
    </source>
</evidence>
<accession>A0A8S1JMI7</accession>
<keyword evidence="3" id="KW-0032">Aminotransferase</keyword>
<evidence type="ECO:0000256" key="3">
    <source>
        <dbReference type="ARBA" id="ARBA00022576"/>
    </source>
</evidence>
<organism evidence="8 9">
    <name type="scientific">Paramecium primaurelia</name>
    <dbReference type="NCBI Taxonomy" id="5886"/>
    <lineage>
        <taxon>Eukaryota</taxon>
        <taxon>Sar</taxon>
        <taxon>Alveolata</taxon>
        <taxon>Ciliophora</taxon>
        <taxon>Intramacronucleata</taxon>
        <taxon>Oligohymenophorea</taxon>
        <taxon>Peniculida</taxon>
        <taxon>Parameciidae</taxon>
        <taxon>Paramecium</taxon>
    </lineage>
</organism>